<gene>
    <name evidence="1" type="ORF">GCM10023320_60670</name>
</gene>
<accession>A0ABP9NTF8</accession>
<proteinExistence type="predicted"/>
<name>A0ABP9NTF8_9PSEU</name>
<evidence type="ECO:0000313" key="1">
    <source>
        <dbReference type="EMBL" id="GAA5133861.1"/>
    </source>
</evidence>
<reference evidence="2" key="1">
    <citation type="journal article" date="2019" name="Int. J. Syst. Evol. Microbiol.">
        <title>The Global Catalogue of Microorganisms (GCM) 10K type strain sequencing project: providing services to taxonomists for standard genome sequencing and annotation.</title>
        <authorList>
            <consortium name="The Broad Institute Genomics Platform"/>
            <consortium name="The Broad Institute Genome Sequencing Center for Infectious Disease"/>
            <person name="Wu L."/>
            <person name="Ma J."/>
        </authorList>
    </citation>
    <scope>NUCLEOTIDE SEQUENCE [LARGE SCALE GENOMIC DNA]</scope>
    <source>
        <strain evidence="2">JCM 18302</strain>
    </source>
</reference>
<dbReference type="Proteomes" id="UP001500804">
    <property type="component" value="Unassembled WGS sequence"/>
</dbReference>
<organism evidence="1 2">
    <name type="scientific">Pseudonocardia adelaidensis</name>
    <dbReference type="NCBI Taxonomy" id="648754"/>
    <lineage>
        <taxon>Bacteria</taxon>
        <taxon>Bacillati</taxon>
        <taxon>Actinomycetota</taxon>
        <taxon>Actinomycetes</taxon>
        <taxon>Pseudonocardiales</taxon>
        <taxon>Pseudonocardiaceae</taxon>
        <taxon>Pseudonocardia</taxon>
    </lineage>
</organism>
<protein>
    <recommendedName>
        <fullName evidence="3">Helix-turn-helix domain-containing protein</fullName>
    </recommendedName>
</protein>
<dbReference type="RefSeq" id="WP_345609670.1">
    <property type="nucleotide sequence ID" value="NZ_BAABJO010000028.1"/>
</dbReference>
<evidence type="ECO:0008006" key="3">
    <source>
        <dbReference type="Google" id="ProtNLM"/>
    </source>
</evidence>
<keyword evidence="2" id="KW-1185">Reference proteome</keyword>
<sequence length="209" mass="22601">MTVDKVHVLRALAVLELELDQLVAHKVAAAKKAGLSWDEIAQASGVSRPSVWRRWKDGVDDPRPTRPARRDASRLLLTGAAAAVVHRLTDELATRAVGRKDDHPWSGAVRVALNRLSKTYEVTQRGAREIEFRLHGTRIQVTCLEPGSDGPGGLSVLIAPRPELTLSGKGTVRTAGLTSDVLIPVAGEELIDSVLTFLRQQIEADAESA</sequence>
<dbReference type="Pfam" id="PF13384">
    <property type="entry name" value="HTH_23"/>
    <property type="match status" value="1"/>
</dbReference>
<dbReference type="EMBL" id="BAABJO010000028">
    <property type="protein sequence ID" value="GAA5133861.1"/>
    <property type="molecule type" value="Genomic_DNA"/>
</dbReference>
<evidence type="ECO:0000313" key="2">
    <source>
        <dbReference type="Proteomes" id="UP001500804"/>
    </source>
</evidence>
<comment type="caution">
    <text evidence="1">The sequence shown here is derived from an EMBL/GenBank/DDBJ whole genome shotgun (WGS) entry which is preliminary data.</text>
</comment>